<keyword evidence="3 4" id="KW-0687">Ribonucleoprotein</keyword>
<reference evidence="5" key="1">
    <citation type="submission" date="2021-03" db="EMBL/GenBank/DDBJ databases">
        <authorList>
            <person name="Tagirdzhanova G."/>
        </authorList>
    </citation>
    <scope>NUCLEOTIDE SEQUENCE</scope>
</reference>
<dbReference type="InterPro" id="IPR001892">
    <property type="entry name" value="Ribosomal_uS13"/>
</dbReference>
<proteinExistence type="inferred from homology"/>
<name>A0A8H3FJZ1_9LECA</name>
<dbReference type="Proteomes" id="UP000664203">
    <property type="component" value="Unassembled WGS sequence"/>
</dbReference>
<dbReference type="PANTHER" id="PTHR10871:SF1">
    <property type="entry name" value="SMALL RIBOSOMAL SUBUNIT PROTEIN US13M"/>
    <property type="match status" value="1"/>
</dbReference>
<evidence type="ECO:0008006" key="7">
    <source>
        <dbReference type="Google" id="ProtNLM"/>
    </source>
</evidence>
<dbReference type="AlphaFoldDB" id="A0A8H3FJZ1"/>
<protein>
    <recommendedName>
        <fullName evidence="7">Ribosomal protein S13</fullName>
    </recommendedName>
</protein>
<dbReference type="PIRSF" id="PIRSF002134">
    <property type="entry name" value="Ribosomal_S13"/>
    <property type="match status" value="1"/>
</dbReference>
<dbReference type="InterPro" id="IPR010979">
    <property type="entry name" value="Ribosomal_uS13-like_H2TH"/>
</dbReference>
<dbReference type="PROSITE" id="PS00646">
    <property type="entry name" value="RIBOSOMAL_S13_1"/>
    <property type="match status" value="1"/>
</dbReference>
<dbReference type="Gene3D" id="4.10.910.10">
    <property type="entry name" value="30s ribosomal protein s13, domain 2"/>
    <property type="match status" value="1"/>
</dbReference>
<evidence type="ECO:0000313" key="5">
    <source>
        <dbReference type="EMBL" id="CAF9924824.1"/>
    </source>
</evidence>
<dbReference type="GO" id="GO:0005739">
    <property type="term" value="C:mitochondrion"/>
    <property type="evidence" value="ECO:0007669"/>
    <property type="project" value="TreeGrafter"/>
</dbReference>
<keyword evidence="6" id="KW-1185">Reference proteome</keyword>
<evidence type="ECO:0000256" key="2">
    <source>
        <dbReference type="ARBA" id="ARBA00022980"/>
    </source>
</evidence>
<accession>A0A8H3FJZ1</accession>
<sequence length="120" mass="13810">MVYIILGFNFPESRLVLKTVQHFYGIGPQVARHLLARLHIHPTARLSSLNSQTVLDITAELSSMKIENELRRELRVNITRLRDMGTYRGRRHAMGMPVRGQRTRTQTATAAKFNRVERLG</sequence>
<dbReference type="GO" id="GO:0006412">
    <property type="term" value="P:translation"/>
    <property type="evidence" value="ECO:0007669"/>
    <property type="project" value="InterPro"/>
</dbReference>
<dbReference type="PROSITE" id="PS50159">
    <property type="entry name" value="RIBOSOMAL_S13_2"/>
    <property type="match status" value="1"/>
</dbReference>
<dbReference type="SUPFAM" id="SSF46946">
    <property type="entry name" value="S13-like H2TH domain"/>
    <property type="match status" value="1"/>
</dbReference>
<dbReference type="GO" id="GO:0003723">
    <property type="term" value="F:RNA binding"/>
    <property type="evidence" value="ECO:0007669"/>
    <property type="project" value="InterPro"/>
</dbReference>
<evidence type="ECO:0000313" key="6">
    <source>
        <dbReference type="Proteomes" id="UP000664203"/>
    </source>
</evidence>
<dbReference type="Gene3D" id="1.10.8.50">
    <property type="match status" value="1"/>
</dbReference>
<comment type="similarity">
    <text evidence="1 4">Belongs to the universal ribosomal protein uS13 family.</text>
</comment>
<evidence type="ECO:0000256" key="1">
    <source>
        <dbReference type="ARBA" id="ARBA00008080"/>
    </source>
</evidence>
<dbReference type="EMBL" id="CAJPDR010000195">
    <property type="protein sequence ID" value="CAF9924824.1"/>
    <property type="molecule type" value="Genomic_DNA"/>
</dbReference>
<dbReference type="PANTHER" id="PTHR10871">
    <property type="entry name" value="30S RIBOSOMAL PROTEIN S13/40S RIBOSOMAL PROTEIN S18"/>
    <property type="match status" value="1"/>
</dbReference>
<dbReference type="GO" id="GO:0015935">
    <property type="term" value="C:small ribosomal subunit"/>
    <property type="evidence" value="ECO:0007669"/>
    <property type="project" value="TreeGrafter"/>
</dbReference>
<organism evidence="5 6">
    <name type="scientific">Alectoria fallacina</name>
    <dbReference type="NCBI Taxonomy" id="1903189"/>
    <lineage>
        <taxon>Eukaryota</taxon>
        <taxon>Fungi</taxon>
        <taxon>Dikarya</taxon>
        <taxon>Ascomycota</taxon>
        <taxon>Pezizomycotina</taxon>
        <taxon>Lecanoromycetes</taxon>
        <taxon>OSLEUM clade</taxon>
        <taxon>Lecanoromycetidae</taxon>
        <taxon>Lecanorales</taxon>
        <taxon>Lecanorineae</taxon>
        <taxon>Parmeliaceae</taxon>
        <taxon>Alectoria</taxon>
    </lineage>
</organism>
<dbReference type="InterPro" id="IPR018269">
    <property type="entry name" value="Ribosomal_uS13_CS"/>
</dbReference>
<dbReference type="GO" id="GO:0003735">
    <property type="term" value="F:structural constituent of ribosome"/>
    <property type="evidence" value="ECO:0007669"/>
    <property type="project" value="InterPro"/>
</dbReference>
<evidence type="ECO:0000256" key="4">
    <source>
        <dbReference type="RuleBase" id="RU003830"/>
    </source>
</evidence>
<dbReference type="OrthoDB" id="525520at2759"/>
<dbReference type="Pfam" id="PF00416">
    <property type="entry name" value="Ribosomal_S13"/>
    <property type="match status" value="1"/>
</dbReference>
<evidence type="ECO:0000256" key="3">
    <source>
        <dbReference type="ARBA" id="ARBA00023274"/>
    </source>
</evidence>
<comment type="caution">
    <text evidence="5">The sequence shown here is derived from an EMBL/GenBank/DDBJ whole genome shotgun (WGS) entry which is preliminary data.</text>
</comment>
<dbReference type="InterPro" id="IPR027437">
    <property type="entry name" value="Rbsml_uS13_C"/>
</dbReference>
<gene>
    <name evidence="5" type="ORF">ALECFALPRED_002842</name>
</gene>
<keyword evidence="2 4" id="KW-0689">Ribosomal protein</keyword>